<evidence type="ECO:0000313" key="11">
    <source>
        <dbReference type="Proteomes" id="UP000289152"/>
    </source>
</evidence>
<dbReference type="PROSITE" id="PS00973">
    <property type="entry name" value="USP_2"/>
    <property type="match status" value="1"/>
</dbReference>
<dbReference type="STRING" id="5217.A0A4Q1BA53"/>
<dbReference type="InterPro" id="IPR018200">
    <property type="entry name" value="USP_CS"/>
</dbReference>
<keyword evidence="5" id="KW-0833">Ubl conjugation pathway</keyword>
<protein>
    <recommendedName>
        <fullName evidence="3">ubiquitinyl hydrolase 1</fullName>
        <ecNumber evidence="3">3.4.19.12</ecNumber>
    </recommendedName>
</protein>
<sequence>MTVLAPPSDSSLFKEMLSNPPVFGPPFSKSSFGSIRGTTEVALAPISPTRPSSPPTVNTSREAGPSRPNHQSSNSSAVPEREERAAVSGPDASPSRKGKERGDDLFKGTMDLSWPEILRGTKKRAAGLYNPSQACYANATLQVLFHTPPFLRIASAHQSQSCLTARNKGWCMLCALRTTGDEHWSRQGSYMPKEVHNHLSQIHKGFNKHKQEDAHEFFRFVTDALQATALAGRPKDLPAKIKNSTWVYKLWGGQVRSRVICDRCSTPSDTFDTFLDLSLDVPPNRKPSVLSMLREFCKDDKLEGENKYNCENCKRKADAKKSFRISHAPPVLTLHLKRFNVRYNSFGNKANAEKYSGFIEFGEWLDIANFMVDPTSEGTKYRLFGVTCHRGAELRFGHYTSYVRGPSGQWYHADDEDMSAVRQDEVLRDKQAYLLSYIRVEGNIPPTPASIKFPNSTFVNGKISEFNGSSQNGFKFRQSSGPNPLSSPLKPLPLKEPNGHAFTSPLKPLQSPRESLRPDLPPNHLGASPPEAPSSSPPQPDSPSEVDEPTKFGWEPKYKPKTQLELAGLPPSFGPQRSTFDRRRDRREKRGRGAPSPYAVGGWQGRGGRPPGVINRMKGR</sequence>
<dbReference type="GO" id="GO:0006508">
    <property type="term" value="P:proteolysis"/>
    <property type="evidence" value="ECO:0007669"/>
    <property type="project" value="UniProtKB-KW"/>
</dbReference>
<dbReference type="PROSITE" id="PS50235">
    <property type="entry name" value="USP_3"/>
    <property type="match status" value="1"/>
</dbReference>
<evidence type="ECO:0000256" key="3">
    <source>
        <dbReference type="ARBA" id="ARBA00012759"/>
    </source>
</evidence>
<name>A0A4Q1BA53_TREME</name>
<feature type="compositionally biased region" description="Low complexity" evidence="8">
    <location>
        <begin position="25"/>
        <end position="34"/>
    </location>
</feature>
<feature type="compositionally biased region" description="Low complexity" evidence="8">
    <location>
        <begin position="479"/>
        <end position="489"/>
    </location>
</feature>
<dbReference type="PANTHER" id="PTHR24006">
    <property type="entry name" value="UBIQUITIN CARBOXYL-TERMINAL HYDROLASE"/>
    <property type="match status" value="1"/>
</dbReference>
<organism evidence="10 11">
    <name type="scientific">Tremella mesenterica</name>
    <name type="common">Jelly fungus</name>
    <dbReference type="NCBI Taxonomy" id="5217"/>
    <lineage>
        <taxon>Eukaryota</taxon>
        <taxon>Fungi</taxon>
        <taxon>Dikarya</taxon>
        <taxon>Basidiomycota</taxon>
        <taxon>Agaricomycotina</taxon>
        <taxon>Tremellomycetes</taxon>
        <taxon>Tremellales</taxon>
        <taxon>Tremellaceae</taxon>
        <taxon>Tremella</taxon>
    </lineage>
</organism>
<keyword evidence="7" id="KW-0788">Thiol protease</keyword>
<dbReference type="EC" id="3.4.19.12" evidence="3"/>
<evidence type="ECO:0000256" key="7">
    <source>
        <dbReference type="ARBA" id="ARBA00022807"/>
    </source>
</evidence>
<feature type="compositionally biased region" description="Low complexity" evidence="8">
    <location>
        <begin position="45"/>
        <end position="60"/>
    </location>
</feature>
<dbReference type="FunCoup" id="A0A4Q1BA53">
    <property type="interactions" value="116"/>
</dbReference>
<dbReference type="GO" id="GO:0005634">
    <property type="term" value="C:nucleus"/>
    <property type="evidence" value="ECO:0007669"/>
    <property type="project" value="TreeGrafter"/>
</dbReference>
<dbReference type="InterPro" id="IPR038765">
    <property type="entry name" value="Papain-like_cys_pep_sf"/>
</dbReference>
<dbReference type="EMBL" id="SDIL01000179">
    <property type="protein sequence ID" value="RXK34857.1"/>
    <property type="molecule type" value="Genomic_DNA"/>
</dbReference>
<dbReference type="Pfam" id="PF00443">
    <property type="entry name" value="UCH"/>
    <property type="match status" value="1"/>
</dbReference>
<dbReference type="Proteomes" id="UP000289152">
    <property type="component" value="Unassembled WGS sequence"/>
</dbReference>
<dbReference type="VEuPathDB" id="FungiDB:TREMEDRAFT_22812"/>
<dbReference type="InterPro" id="IPR001394">
    <property type="entry name" value="Peptidase_C19_UCH"/>
</dbReference>
<dbReference type="InterPro" id="IPR050164">
    <property type="entry name" value="Peptidase_C19"/>
</dbReference>
<evidence type="ECO:0000256" key="8">
    <source>
        <dbReference type="SAM" id="MobiDB-lite"/>
    </source>
</evidence>
<feature type="region of interest" description="Disordered" evidence="8">
    <location>
        <begin position="469"/>
        <end position="620"/>
    </location>
</feature>
<gene>
    <name evidence="10" type="ORF">M231_07875</name>
</gene>
<evidence type="ECO:0000256" key="5">
    <source>
        <dbReference type="ARBA" id="ARBA00022786"/>
    </source>
</evidence>
<feature type="compositionally biased region" description="Basic and acidic residues" evidence="8">
    <location>
        <begin position="548"/>
        <end position="558"/>
    </location>
</feature>
<accession>A0A4Q1BA53</accession>
<keyword evidence="6" id="KW-0378">Hydrolase</keyword>
<dbReference type="OrthoDB" id="420187at2759"/>
<comment type="catalytic activity">
    <reaction evidence="1">
        <text>Thiol-dependent hydrolysis of ester, thioester, amide, peptide and isopeptide bonds formed by the C-terminal Gly of ubiquitin (a 76-residue protein attached to proteins as an intracellular targeting signal).</text>
        <dbReference type="EC" id="3.4.19.12"/>
    </reaction>
</comment>
<dbReference type="GO" id="GO:0005829">
    <property type="term" value="C:cytosol"/>
    <property type="evidence" value="ECO:0007669"/>
    <property type="project" value="TreeGrafter"/>
</dbReference>
<dbReference type="Gene3D" id="3.90.70.10">
    <property type="entry name" value="Cysteine proteinases"/>
    <property type="match status" value="1"/>
</dbReference>
<feature type="domain" description="USP" evidence="9">
    <location>
        <begin position="126"/>
        <end position="440"/>
    </location>
</feature>
<evidence type="ECO:0000256" key="1">
    <source>
        <dbReference type="ARBA" id="ARBA00000707"/>
    </source>
</evidence>
<evidence type="ECO:0000256" key="4">
    <source>
        <dbReference type="ARBA" id="ARBA00022670"/>
    </source>
</evidence>
<feature type="compositionally biased region" description="Polar residues" evidence="8">
    <location>
        <begin position="68"/>
        <end position="77"/>
    </location>
</feature>
<comment type="similarity">
    <text evidence="2">Belongs to the peptidase C19 family.</text>
</comment>
<evidence type="ECO:0000256" key="2">
    <source>
        <dbReference type="ARBA" id="ARBA00009085"/>
    </source>
</evidence>
<dbReference type="InterPro" id="IPR028889">
    <property type="entry name" value="USP"/>
</dbReference>
<feature type="compositionally biased region" description="Pro residues" evidence="8">
    <location>
        <begin position="530"/>
        <end position="541"/>
    </location>
</feature>
<dbReference type="GO" id="GO:0016579">
    <property type="term" value="P:protein deubiquitination"/>
    <property type="evidence" value="ECO:0007669"/>
    <property type="project" value="InterPro"/>
</dbReference>
<dbReference type="SUPFAM" id="SSF54001">
    <property type="entry name" value="Cysteine proteinases"/>
    <property type="match status" value="1"/>
</dbReference>
<evidence type="ECO:0000313" key="10">
    <source>
        <dbReference type="EMBL" id="RXK34857.1"/>
    </source>
</evidence>
<proteinExistence type="inferred from homology"/>
<reference evidence="10 11" key="1">
    <citation type="submission" date="2016-06" db="EMBL/GenBank/DDBJ databases">
        <title>Evolution of pathogenesis and genome organization in the Tremellales.</title>
        <authorList>
            <person name="Cuomo C."/>
            <person name="Litvintseva A."/>
            <person name="Heitman J."/>
            <person name="Chen Y."/>
            <person name="Sun S."/>
            <person name="Springer D."/>
            <person name="Dromer F."/>
            <person name="Young S."/>
            <person name="Zeng Q."/>
            <person name="Chapman S."/>
            <person name="Gujja S."/>
            <person name="Saif S."/>
            <person name="Birren B."/>
        </authorList>
    </citation>
    <scope>NUCLEOTIDE SEQUENCE [LARGE SCALE GENOMIC DNA]</scope>
    <source>
        <strain evidence="10 11">ATCC 28783</strain>
    </source>
</reference>
<dbReference type="AlphaFoldDB" id="A0A4Q1BA53"/>
<comment type="caution">
    <text evidence="10">The sequence shown here is derived from an EMBL/GenBank/DDBJ whole genome shotgun (WGS) entry which is preliminary data.</text>
</comment>
<dbReference type="PANTHER" id="PTHR24006:SF758">
    <property type="entry name" value="UBIQUITIN CARBOXYL-TERMINAL HYDROLASE 36"/>
    <property type="match status" value="1"/>
</dbReference>
<dbReference type="GO" id="GO:0004843">
    <property type="term" value="F:cysteine-type deubiquitinase activity"/>
    <property type="evidence" value="ECO:0007669"/>
    <property type="project" value="UniProtKB-EC"/>
</dbReference>
<dbReference type="InParanoid" id="A0A4Q1BA53"/>
<evidence type="ECO:0000259" key="9">
    <source>
        <dbReference type="PROSITE" id="PS50235"/>
    </source>
</evidence>
<evidence type="ECO:0000256" key="6">
    <source>
        <dbReference type="ARBA" id="ARBA00022801"/>
    </source>
</evidence>
<feature type="region of interest" description="Disordered" evidence="8">
    <location>
        <begin position="1"/>
        <end position="107"/>
    </location>
</feature>
<keyword evidence="4" id="KW-0645">Protease</keyword>
<keyword evidence="11" id="KW-1185">Reference proteome</keyword>